<name>A0A2S2KT55_9ARCH</name>
<sequence length="69" mass="8069">MKVLRVNRLRAAILSDAIDQIGKFKTVERLVNLNADRKRLWLDQIQSVESKTKNDSMPILLSHFYKETI</sequence>
<reference evidence="1 2" key="1">
    <citation type="submission" date="2018-05" db="EMBL/GenBank/DDBJ databases">
        <title>genome sequencing of Nitrosopumilus sp. NM25.</title>
        <authorList>
            <person name="Mori K."/>
            <person name="Nakagawa T."/>
        </authorList>
    </citation>
    <scope>NUCLEOTIDE SEQUENCE [LARGE SCALE GENOMIC DNA]</scope>
    <source>
        <strain evidence="1 2">NM25</strain>
    </source>
</reference>
<protein>
    <submittedName>
        <fullName evidence="1">Uncharacterized protein</fullName>
    </submittedName>
</protein>
<accession>A0A2S2KT55</accession>
<evidence type="ECO:0000313" key="2">
    <source>
        <dbReference type="Proteomes" id="UP000245829"/>
    </source>
</evidence>
<organism evidence="1 2">
    <name type="scientific">Nitrosopumilus zosterae</name>
    <dbReference type="NCBI Taxonomy" id="718286"/>
    <lineage>
        <taxon>Archaea</taxon>
        <taxon>Nitrososphaerota</taxon>
        <taxon>Nitrososphaeria</taxon>
        <taxon>Nitrosopumilales</taxon>
        <taxon>Nitrosopumilaceae</taxon>
        <taxon>Nitrosopumilus</taxon>
    </lineage>
</organism>
<evidence type="ECO:0000313" key="1">
    <source>
        <dbReference type="EMBL" id="GBH34645.1"/>
    </source>
</evidence>
<proteinExistence type="predicted"/>
<dbReference type="AlphaFoldDB" id="A0A2S2KT55"/>
<dbReference type="EMBL" id="BGKI01000007">
    <property type="protein sequence ID" value="GBH34645.1"/>
    <property type="molecule type" value="Genomic_DNA"/>
</dbReference>
<comment type="caution">
    <text evidence="1">The sequence shown here is derived from an EMBL/GenBank/DDBJ whole genome shotgun (WGS) entry which is preliminary data.</text>
</comment>
<keyword evidence="2" id="KW-1185">Reference proteome</keyword>
<dbReference type="Proteomes" id="UP000245829">
    <property type="component" value="Unassembled WGS sequence"/>
</dbReference>
<gene>
    <name evidence="1" type="ORF">NZNM25_14360</name>
</gene>